<reference evidence="1 2" key="1">
    <citation type="submission" date="2016-10" db="EMBL/GenBank/DDBJ databases">
        <title>Genome sequence of the basidiomycete white-rot fungus Trametes pubescens.</title>
        <authorList>
            <person name="Makela M.R."/>
            <person name="Granchi Z."/>
            <person name="Peng M."/>
            <person name="De Vries R.P."/>
            <person name="Grigoriev I."/>
            <person name="Riley R."/>
            <person name="Hilden K."/>
        </authorList>
    </citation>
    <scope>NUCLEOTIDE SEQUENCE [LARGE SCALE GENOMIC DNA]</scope>
    <source>
        <strain evidence="1 2">FBCC735</strain>
    </source>
</reference>
<dbReference type="InterPro" id="IPR052058">
    <property type="entry name" value="Alcohol_O-acetyltransferase"/>
</dbReference>
<dbReference type="STRING" id="154538.A0A1M2VF86"/>
<organism evidence="1 2">
    <name type="scientific">Trametes pubescens</name>
    <name type="common">White-rot fungus</name>
    <dbReference type="NCBI Taxonomy" id="154538"/>
    <lineage>
        <taxon>Eukaryota</taxon>
        <taxon>Fungi</taxon>
        <taxon>Dikarya</taxon>
        <taxon>Basidiomycota</taxon>
        <taxon>Agaricomycotina</taxon>
        <taxon>Agaricomycetes</taxon>
        <taxon>Polyporales</taxon>
        <taxon>Polyporaceae</taxon>
        <taxon>Trametes</taxon>
    </lineage>
</organism>
<sequence length="460" mass="50337">MTRVFVFARADKPGTYEVLFQAAHAISDGISGATLARTFFDVLSSPPIQAPALEKRLAMAVPSNVLNPSLKMSLARQRWRRAIGKVTFFNMRKRLAGGHTLPRTITEETYRTPATTARVFVRINPASTRTILASCKKHKVTFGAAIPVLAQMALTRLLHRRYLRGDIPLEEWEHRRRQPMNLGGPVNLRPYLDEAWQRAGGVGEMLLMIDYYDVALPFMPAPFGARRDAGVPREDDGAPPYAALLSRARFLHRAQLSKRQLARTVKHPLLLEIAHAKQPLYLARKKRVFTHFEAAAQGAPLPDVPELAALDAASPDYALVSALSSVGDDPLTLQLSPILPSTYPLPPTHPLCIRTAHAPPSPAYGTVGDTAAPASSAPRAPTTPALAAALRMVDNQTYLHARPTELLISSATARGAIDLALTYDANVYRAEDAEEYLAECRLAALYYFGTDESSAVKGKL</sequence>
<comment type="caution">
    <text evidence="1">The sequence shown here is derived from an EMBL/GenBank/DDBJ whole genome shotgun (WGS) entry which is preliminary data.</text>
</comment>
<evidence type="ECO:0000313" key="1">
    <source>
        <dbReference type="EMBL" id="OJT06208.1"/>
    </source>
</evidence>
<proteinExistence type="predicted"/>
<dbReference type="AlphaFoldDB" id="A0A1M2VF86"/>
<keyword evidence="2" id="KW-1185">Reference proteome</keyword>
<dbReference type="PANTHER" id="PTHR28037">
    <property type="entry name" value="ALCOHOL O-ACETYLTRANSFERASE 1-RELATED"/>
    <property type="match status" value="1"/>
</dbReference>
<dbReference type="OMA" id="IIAASEW"/>
<dbReference type="PANTHER" id="PTHR28037:SF1">
    <property type="entry name" value="ALCOHOL O-ACETYLTRANSFERASE 1-RELATED"/>
    <property type="match status" value="1"/>
</dbReference>
<dbReference type="OrthoDB" id="3264185at2759"/>
<dbReference type="EMBL" id="MNAD01001339">
    <property type="protein sequence ID" value="OJT06208.1"/>
    <property type="molecule type" value="Genomic_DNA"/>
</dbReference>
<protein>
    <recommendedName>
        <fullName evidence="3">Diacylglycerol O-acyltransferase</fullName>
    </recommendedName>
</protein>
<gene>
    <name evidence="1" type="ORF">TRAPUB_2939</name>
</gene>
<evidence type="ECO:0008006" key="3">
    <source>
        <dbReference type="Google" id="ProtNLM"/>
    </source>
</evidence>
<evidence type="ECO:0000313" key="2">
    <source>
        <dbReference type="Proteomes" id="UP000184267"/>
    </source>
</evidence>
<name>A0A1M2VF86_TRAPU</name>
<dbReference type="Proteomes" id="UP000184267">
    <property type="component" value="Unassembled WGS sequence"/>
</dbReference>
<accession>A0A1M2VF86</accession>